<dbReference type="InterPro" id="IPR022742">
    <property type="entry name" value="Hydrolase_4"/>
</dbReference>
<evidence type="ECO:0000259" key="1">
    <source>
        <dbReference type="Pfam" id="PF12146"/>
    </source>
</evidence>
<dbReference type="AlphaFoldDB" id="A0A840BT18"/>
<protein>
    <submittedName>
        <fullName evidence="2">Pimeloyl-ACP methyl ester carboxylesterase</fullName>
    </submittedName>
</protein>
<reference evidence="2 3" key="1">
    <citation type="submission" date="2020-08" db="EMBL/GenBank/DDBJ databases">
        <title>Genomic Encyclopedia of Type Strains, Phase IV (KMG-IV): sequencing the most valuable type-strain genomes for metagenomic binning, comparative biology and taxonomic classification.</title>
        <authorList>
            <person name="Goeker M."/>
        </authorList>
    </citation>
    <scope>NUCLEOTIDE SEQUENCE [LARGE SCALE GENOMIC DNA]</scope>
    <source>
        <strain evidence="2 3">DSM 106739</strain>
    </source>
</reference>
<dbReference type="Gene3D" id="3.40.50.1820">
    <property type="entry name" value="alpha/beta hydrolase"/>
    <property type="match status" value="1"/>
</dbReference>
<dbReference type="Proteomes" id="UP000561045">
    <property type="component" value="Unassembled WGS sequence"/>
</dbReference>
<organism evidence="2 3">
    <name type="scientific">Niveibacterium umoris</name>
    <dbReference type="NCBI Taxonomy" id="1193620"/>
    <lineage>
        <taxon>Bacteria</taxon>
        <taxon>Pseudomonadati</taxon>
        <taxon>Pseudomonadota</taxon>
        <taxon>Betaproteobacteria</taxon>
        <taxon>Rhodocyclales</taxon>
        <taxon>Rhodocyclaceae</taxon>
        <taxon>Niveibacterium</taxon>
    </lineage>
</organism>
<proteinExistence type="predicted"/>
<comment type="caution">
    <text evidence="2">The sequence shown here is derived from an EMBL/GenBank/DDBJ whole genome shotgun (WGS) entry which is preliminary data.</text>
</comment>
<name>A0A840BT18_9RHOO</name>
<evidence type="ECO:0000313" key="2">
    <source>
        <dbReference type="EMBL" id="MBB4014549.1"/>
    </source>
</evidence>
<keyword evidence="3" id="KW-1185">Reference proteome</keyword>
<accession>A0A840BT18</accession>
<dbReference type="EMBL" id="JACIET010000002">
    <property type="protein sequence ID" value="MBB4014549.1"/>
    <property type="molecule type" value="Genomic_DNA"/>
</dbReference>
<dbReference type="Pfam" id="PF12146">
    <property type="entry name" value="Hydrolase_4"/>
    <property type="match status" value="1"/>
</dbReference>
<gene>
    <name evidence="2" type="ORF">GGR36_003895</name>
</gene>
<dbReference type="InterPro" id="IPR029058">
    <property type="entry name" value="AB_hydrolase_fold"/>
</dbReference>
<dbReference type="SUPFAM" id="SSF53474">
    <property type="entry name" value="alpha/beta-Hydrolases"/>
    <property type="match status" value="1"/>
</dbReference>
<sequence length="259" mass="26927">MDRRTCLIGGGLLAAGAATAALGPRPDGRIDVHPPTLPDDLDAWLASTEARYPDLIPGAEKRIVRAPGAGAARRPFSLVYLHGFSASRQETSPLVEDLGAQLGADAFFTRIAGHGRSDAAMGEATLSDWVESGLEAVAIGERLGERTILVGTSTGATLALWLAATGRAPTVAALVLMSPNLGPRDAAAETLLWPWVAKLAPGILGEWHSWTPANPEQARLWKTRYPLAGNSADDAAGGSDTFAGSDRLAYADSGVLLTG</sequence>
<dbReference type="RefSeq" id="WP_183636896.1">
    <property type="nucleotide sequence ID" value="NZ_BAABLE010000009.1"/>
</dbReference>
<feature type="domain" description="Serine aminopeptidase S33" evidence="1">
    <location>
        <begin position="78"/>
        <end position="214"/>
    </location>
</feature>
<evidence type="ECO:0000313" key="3">
    <source>
        <dbReference type="Proteomes" id="UP000561045"/>
    </source>
</evidence>